<dbReference type="AlphaFoldDB" id="A0A0P9N3H1"/>
<gene>
    <name evidence="1" type="ORF">ALO79_200265</name>
</gene>
<reference evidence="1 2" key="1">
    <citation type="submission" date="2015-09" db="EMBL/GenBank/DDBJ databases">
        <title>Genome announcement of multiple Pseudomonas syringae strains.</title>
        <authorList>
            <person name="Thakur S."/>
            <person name="Wang P.W."/>
            <person name="Gong Y."/>
            <person name="Weir B.S."/>
            <person name="Guttman D.S."/>
        </authorList>
    </citation>
    <scope>NUCLEOTIDE SEQUENCE [LARGE SCALE GENOMIC DNA]</scope>
    <source>
        <strain evidence="1 2">ICMP9419</strain>
    </source>
</reference>
<evidence type="ECO:0000313" key="2">
    <source>
        <dbReference type="Proteomes" id="UP000050381"/>
    </source>
</evidence>
<comment type="caution">
    <text evidence="1">The sequence shown here is derived from an EMBL/GenBank/DDBJ whole genome shotgun (WGS) entry which is preliminary data.</text>
</comment>
<accession>A0A0P9N3H1</accession>
<dbReference type="EMBL" id="LJQD01000053">
    <property type="protein sequence ID" value="KPW99468.1"/>
    <property type="molecule type" value="Genomic_DNA"/>
</dbReference>
<sequence>MITLAPPFKAGSIHIMPRPALLKISPDMRALLSQTGVLNLSMIWSRQP</sequence>
<name>A0A0P9N3H1_PSESX</name>
<organism evidence="1 2">
    <name type="scientific">Pseudomonas syringae pv. castaneae</name>
    <dbReference type="NCBI Taxonomy" id="264450"/>
    <lineage>
        <taxon>Bacteria</taxon>
        <taxon>Pseudomonadati</taxon>
        <taxon>Pseudomonadota</taxon>
        <taxon>Gammaproteobacteria</taxon>
        <taxon>Pseudomonadales</taxon>
        <taxon>Pseudomonadaceae</taxon>
        <taxon>Pseudomonas</taxon>
        <taxon>Pseudomonas syringae</taxon>
    </lineage>
</organism>
<dbReference type="Proteomes" id="UP000050381">
    <property type="component" value="Unassembled WGS sequence"/>
</dbReference>
<evidence type="ECO:0000313" key="1">
    <source>
        <dbReference type="EMBL" id="KPW99468.1"/>
    </source>
</evidence>
<proteinExistence type="predicted"/>
<protein>
    <submittedName>
        <fullName evidence="1">Uncharacterized protein</fullName>
    </submittedName>
</protein>